<accession>A0A1N6XUL6</accession>
<sequence length="136" mass="15172">MKITDILTLYDKILIVFVIILSLVLLLIPFYFFGGSAEGEELILRVQQGDELIKTVAVADSYQEPIIFKVQGPIGVHTIEVNQGRVRVKEAPADDPLKICEKTGWIDREGPIIVCVPNSLSLWLESTNSDIDGMSW</sequence>
<evidence type="ECO:0000313" key="2">
    <source>
        <dbReference type="EMBL" id="SIR06058.1"/>
    </source>
</evidence>
<dbReference type="Gene3D" id="2.60.320.10">
    <property type="entry name" value="N-utilization substance G protein NusG, insert domain"/>
    <property type="match status" value="1"/>
</dbReference>
<organism evidence="2 3">
    <name type="scientific">Halanaerobium kushneri</name>
    <dbReference type="NCBI Taxonomy" id="56779"/>
    <lineage>
        <taxon>Bacteria</taxon>
        <taxon>Bacillati</taxon>
        <taxon>Bacillota</taxon>
        <taxon>Clostridia</taxon>
        <taxon>Halanaerobiales</taxon>
        <taxon>Halanaerobiaceae</taxon>
        <taxon>Halanaerobium</taxon>
    </lineage>
</organism>
<reference evidence="3" key="1">
    <citation type="submission" date="2017-01" db="EMBL/GenBank/DDBJ databases">
        <authorList>
            <person name="Varghese N."/>
            <person name="Submissions S."/>
        </authorList>
    </citation>
    <scope>NUCLEOTIDE SEQUENCE [LARGE SCALE GENOMIC DNA]</scope>
    <source>
        <strain evidence="3">ATCC 700103</strain>
    </source>
</reference>
<keyword evidence="1" id="KW-0472">Membrane</keyword>
<proteinExistence type="predicted"/>
<dbReference type="OrthoDB" id="47603at2"/>
<dbReference type="CDD" id="cd09846">
    <property type="entry name" value="DUF1312"/>
    <property type="match status" value="1"/>
</dbReference>
<dbReference type="EMBL" id="FTNC01000012">
    <property type="protein sequence ID" value="SIR06058.1"/>
    <property type="molecule type" value="Genomic_DNA"/>
</dbReference>
<evidence type="ECO:0000313" key="3">
    <source>
        <dbReference type="Proteomes" id="UP000185669"/>
    </source>
</evidence>
<dbReference type="RefSeq" id="WP_076545238.1">
    <property type="nucleotide sequence ID" value="NZ_FTNC01000012.1"/>
</dbReference>
<name>A0A1N6XUL6_9FIRM</name>
<feature type="transmembrane region" description="Helical" evidence="1">
    <location>
        <begin position="12"/>
        <end position="33"/>
    </location>
</feature>
<dbReference type="InterPro" id="IPR038690">
    <property type="entry name" value="NusG_2_sf"/>
</dbReference>
<keyword evidence="3" id="KW-1185">Reference proteome</keyword>
<keyword evidence="1" id="KW-1133">Transmembrane helix</keyword>
<dbReference type="AlphaFoldDB" id="A0A1N6XUL6"/>
<dbReference type="STRING" id="56779.SAMN05421834_11266"/>
<gene>
    <name evidence="2" type="ORF">SAMN05421834_11266</name>
</gene>
<evidence type="ECO:0000256" key="1">
    <source>
        <dbReference type="SAM" id="Phobius"/>
    </source>
</evidence>
<protein>
    <submittedName>
        <fullName evidence="2">Uncharacterized protein</fullName>
    </submittedName>
</protein>
<dbReference type="Pfam" id="PF07009">
    <property type="entry name" value="NusG_II"/>
    <property type="match status" value="1"/>
</dbReference>
<keyword evidence="1" id="KW-0812">Transmembrane</keyword>
<dbReference type="Proteomes" id="UP000185669">
    <property type="component" value="Unassembled WGS sequence"/>
</dbReference>